<evidence type="ECO:0000256" key="4">
    <source>
        <dbReference type="ARBA" id="ARBA00022801"/>
    </source>
</evidence>
<reference evidence="11" key="1">
    <citation type="submission" date="2018-03" db="EMBL/GenBank/DDBJ databases">
        <authorList>
            <person name="Guldener U."/>
        </authorList>
    </citation>
    <scope>NUCLEOTIDE SEQUENCE</scope>
</reference>
<keyword evidence="3 8" id="KW-0732">Signal</keyword>
<feature type="active site" description="Charge relay system" evidence="6">
    <location>
        <position position="181"/>
    </location>
</feature>
<evidence type="ECO:0000256" key="7">
    <source>
        <dbReference type="RuleBase" id="RU003355"/>
    </source>
</evidence>
<dbReference type="InterPro" id="IPR050131">
    <property type="entry name" value="Peptidase_S8_subtilisin-like"/>
</dbReference>
<feature type="active site" description="Charge relay system" evidence="6">
    <location>
        <position position="338"/>
    </location>
</feature>
<accession>A0AAE8MYC4</accession>
<dbReference type="GO" id="GO:0006508">
    <property type="term" value="P:proteolysis"/>
    <property type="evidence" value="ECO:0007669"/>
    <property type="project" value="UniProtKB-KW"/>
</dbReference>
<dbReference type="InterPro" id="IPR015500">
    <property type="entry name" value="Peptidase_S8_subtilisin-rel"/>
</dbReference>
<evidence type="ECO:0000256" key="6">
    <source>
        <dbReference type="PROSITE-ProRule" id="PRU01240"/>
    </source>
</evidence>
<dbReference type="InterPro" id="IPR022398">
    <property type="entry name" value="Peptidase_S8_His-AS"/>
</dbReference>
<organism evidence="11 12">
    <name type="scientific">Cephalotrichum gorgonifer</name>
    <dbReference type="NCBI Taxonomy" id="2041049"/>
    <lineage>
        <taxon>Eukaryota</taxon>
        <taxon>Fungi</taxon>
        <taxon>Dikarya</taxon>
        <taxon>Ascomycota</taxon>
        <taxon>Pezizomycotina</taxon>
        <taxon>Sordariomycetes</taxon>
        <taxon>Hypocreomycetidae</taxon>
        <taxon>Microascales</taxon>
        <taxon>Microascaceae</taxon>
        <taxon>Cephalotrichum</taxon>
    </lineage>
</organism>
<dbReference type="Proteomes" id="UP001187682">
    <property type="component" value="Unassembled WGS sequence"/>
</dbReference>
<evidence type="ECO:0000313" key="12">
    <source>
        <dbReference type="Proteomes" id="UP001187682"/>
    </source>
</evidence>
<dbReference type="PROSITE" id="PS00137">
    <property type="entry name" value="SUBTILASE_HIS"/>
    <property type="match status" value="1"/>
</dbReference>
<keyword evidence="2 6" id="KW-0645">Protease</keyword>
<keyword evidence="4 6" id="KW-0378">Hydrolase</keyword>
<dbReference type="Gene3D" id="3.30.70.80">
    <property type="entry name" value="Peptidase S8 propeptide/proteinase inhibitor I9"/>
    <property type="match status" value="1"/>
</dbReference>
<dbReference type="Gene3D" id="3.40.50.200">
    <property type="entry name" value="Peptidase S8/S53 domain"/>
    <property type="match status" value="1"/>
</dbReference>
<feature type="domain" description="Inhibitor I9" evidence="10">
    <location>
        <begin position="41"/>
        <end position="109"/>
    </location>
</feature>
<evidence type="ECO:0000256" key="1">
    <source>
        <dbReference type="ARBA" id="ARBA00011073"/>
    </source>
</evidence>
<evidence type="ECO:0000256" key="3">
    <source>
        <dbReference type="ARBA" id="ARBA00022729"/>
    </source>
</evidence>
<evidence type="ECO:0000259" key="10">
    <source>
        <dbReference type="Pfam" id="PF05922"/>
    </source>
</evidence>
<feature type="active site" description="Charge relay system" evidence="6">
    <location>
        <position position="149"/>
    </location>
</feature>
<dbReference type="PROSITE" id="PS00136">
    <property type="entry name" value="SUBTILASE_ASP"/>
    <property type="match status" value="1"/>
</dbReference>
<comment type="similarity">
    <text evidence="1 6 7">Belongs to the peptidase S8 family.</text>
</comment>
<keyword evidence="5 6" id="KW-0720">Serine protease</keyword>
<dbReference type="SUPFAM" id="SSF52743">
    <property type="entry name" value="Subtilisin-like"/>
    <property type="match status" value="1"/>
</dbReference>
<dbReference type="PRINTS" id="PR00723">
    <property type="entry name" value="SUBTILISIN"/>
</dbReference>
<dbReference type="AlphaFoldDB" id="A0AAE8MYC4"/>
<dbReference type="PANTHER" id="PTHR43806">
    <property type="entry name" value="PEPTIDASE S8"/>
    <property type="match status" value="1"/>
</dbReference>
<dbReference type="EMBL" id="ONZQ02000005">
    <property type="protein sequence ID" value="SPO02014.1"/>
    <property type="molecule type" value="Genomic_DNA"/>
</dbReference>
<feature type="domain" description="Peptidase S8/S53" evidence="9">
    <location>
        <begin position="147"/>
        <end position="352"/>
    </location>
</feature>
<keyword evidence="12" id="KW-1185">Reference proteome</keyword>
<dbReference type="InterPro" id="IPR036852">
    <property type="entry name" value="Peptidase_S8/S53_dom_sf"/>
</dbReference>
<dbReference type="CDD" id="cd04077">
    <property type="entry name" value="Peptidases_S8_PCSK9_ProteinaseK_like"/>
    <property type="match status" value="1"/>
</dbReference>
<dbReference type="FunFam" id="3.40.50.200:FF:000014">
    <property type="entry name" value="Proteinase K"/>
    <property type="match status" value="1"/>
</dbReference>
<dbReference type="InterPro" id="IPR037045">
    <property type="entry name" value="S8pro/Inhibitor_I9_sf"/>
</dbReference>
<name>A0AAE8MYC4_9PEZI</name>
<comment type="caution">
    <text evidence="11">The sequence shown here is derived from an EMBL/GenBank/DDBJ whole genome shotgun (WGS) entry which is preliminary data.</text>
</comment>
<dbReference type="GO" id="GO:0005576">
    <property type="term" value="C:extracellular region"/>
    <property type="evidence" value="ECO:0007669"/>
    <property type="project" value="UniProtKB-ARBA"/>
</dbReference>
<feature type="chain" id="PRO_5042257733" evidence="8">
    <location>
        <begin position="16"/>
        <end position="393"/>
    </location>
</feature>
<feature type="signal peptide" evidence="8">
    <location>
        <begin position="1"/>
        <end position="15"/>
    </location>
</feature>
<dbReference type="SUPFAM" id="SSF54897">
    <property type="entry name" value="Protease propeptides/inhibitors"/>
    <property type="match status" value="1"/>
</dbReference>
<protein>
    <submittedName>
        <fullName evidence="11">Related to Cuticle-degrading protease</fullName>
    </submittedName>
</protein>
<proteinExistence type="inferred from homology"/>
<evidence type="ECO:0000313" key="11">
    <source>
        <dbReference type="EMBL" id="SPO02014.1"/>
    </source>
</evidence>
<dbReference type="Pfam" id="PF00082">
    <property type="entry name" value="Peptidase_S8"/>
    <property type="match status" value="1"/>
</dbReference>
<dbReference type="InterPro" id="IPR010259">
    <property type="entry name" value="S8pro/Inhibitor_I9"/>
</dbReference>
<evidence type="ECO:0000256" key="2">
    <source>
        <dbReference type="ARBA" id="ARBA00022670"/>
    </source>
</evidence>
<dbReference type="GO" id="GO:0004252">
    <property type="term" value="F:serine-type endopeptidase activity"/>
    <property type="evidence" value="ECO:0007669"/>
    <property type="project" value="UniProtKB-UniRule"/>
</dbReference>
<evidence type="ECO:0000259" key="9">
    <source>
        <dbReference type="Pfam" id="PF00082"/>
    </source>
</evidence>
<dbReference type="Pfam" id="PF05922">
    <property type="entry name" value="Inhibitor_I9"/>
    <property type="match status" value="1"/>
</dbReference>
<dbReference type="PANTHER" id="PTHR43806:SF58">
    <property type="entry name" value="ALKALINE PROTEASE 1-RELATED"/>
    <property type="match status" value="1"/>
</dbReference>
<dbReference type="PROSITE" id="PS00138">
    <property type="entry name" value="SUBTILASE_SER"/>
    <property type="match status" value="1"/>
</dbReference>
<dbReference type="InterPro" id="IPR023827">
    <property type="entry name" value="Peptidase_S8_Asp-AS"/>
</dbReference>
<dbReference type="InterPro" id="IPR000209">
    <property type="entry name" value="Peptidase_S8/S53_dom"/>
</dbReference>
<evidence type="ECO:0000256" key="5">
    <source>
        <dbReference type="ARBA" id="ARBA00022825"/>
    </source>
</evidence>
<evidence type="ECO:0000256" key="8">
    <source>
        <dbReference type="SAM" id="SignalP"/>
    </source>
</evidence>
<gene>
    <name evidence="11" type="ORF">DNG_04687</name>
</gene>
<dbReference type="InterPro" id="IPR034193">
    <property type="entry name" value="PCSK9_ProteinaseK-like"/>
</dbReference>
<dbReference type="InterPro" id="IPR023828">
    <property type="entry name" value="Peptidase_S8_Ser-AS"/>
</dbReference>
<sequence length="393" mass="40001">MKLSVVLSLLPLALARPSESRRRDGPAPIIRRSDATAIPDKYIVVMKASDGMSTQSMKSTIATMDVKADHVYDSPKFKGFAGKLTEDKLAALQDDPSVAFIEQDAVVTIKETQTGAPWGIARLSTKEPGGDTYTYDASAGEGTCAYIIDTGIYAEHEEFEGRATFLKNFAEDGDDTDGNGHGTHVAGTIGGVTYGVAKKTTLFGVKVLDANGSGSNSGVIAGMDFVATDSATADCPKGSVANMSLGGSKSAAVNQAAAALVDAGVFLAVAAGNESADAEDSSPASEPSVCTVGATDDADAMSYFSNFGAIVDIFAPGSDILSAWIGGPSETNTISGTSMATPHIAGLGAYLLGLGQSAGDLCSYIAETANTDVLSGIPSGTVNALAFNGNTDA</sequence>
<dbReference type="PROSITE" id="PS51892">
    <property type="entry name" value="SUBTILASE"/>
    <property type="match status" value="1"/>
</dbReference>